<dbReference type="RefSeq" id="WP_138925670.1">
    <property type="nucleotide sequence ID" value="NZ_CP034412.1"/>
</dbReference>
<dbReference type="Proteomes" id="UP000307000">
    <property type="component" value="Chromosome"/>
</dbReference>
<keyword evidence="1" id="KW-1133">Transmembrane helix</keyword>
<organism evidence="2 3">
    <name type="scientific">Glutamicibacter creatinolyticus</name>
    <dbReference type="NCBI Taxonomy" id="162496"/>
    <lineage>
        <taxon>Bacteria</taxon>
        <taxon>Bacillati</taxon>
        <taxon>Actinomycetota</taxon>
        <taxon>Actinomycetes</taxon>
        <taxon>Micrococcales</taxon>
        <taxon>Micrococcaceae</taxon>
        <taxon>Glutamicibacter</taxon>
    </lineage>
</organism>
<keyword evidence="1" id="KW-0812">Transmembrane</keyword>
<accession>A0A5B7WQU2</accession>
<feature type="transmembrane region" description="Helical" evidence="1">
    <location>
        <begin position="78"/>
        <end position="96"/>
    </location>
</feature>
<proteinExistence type="predicted"/>
<feature type="transmembrane region" description="Helical" evidence="1">
    <location>
        <begin position="29"/>
        <end position="45"/>
    </location>
</feature>
<keyword evidence="1" id="KW-0472">Membrane</keyword>
<evidence type="ECO:0000256" key="1">
    <source>
        <dbReference type="SAM" id="Phobius"/>
    </source>
</evidence>
<protein>
    <submittedName>
        <fullName evidence="2">Uncharacterized protein</fullName>
    </submittedName>
</protein>
<name>A0A5B7WQU2_9MICC</name>
<sequence length="101" mass="9989">MSRIVSTALAVGGLTGGFATARSTRNRALGGAVLAAAGTGAFLIWKKDAGTARAVILTAAYLGAFGGSHPLAKNMSPWTAVNTVSAAVAAASLIFGGRRAK</sequence>
<reference evidence="2 3" key="1">
    <citation type="submission" date="2018-12" db="EMBL/GenBank/DDBJ databases">
        <title>Complete Genome Sequence of Glutamicibacter creatinolyticus strain LGCM259,isolated from an abscess of a 12-year-old mare in Italy.</title>
        <authorList>
            <person name="Santos R.G."/>
            <person name="Silva A.L."/>
            <person name="Seyffert N."/>
            <person name="Castro T.L.P."/>
            <person name="Attili A.R."/>
            <person name="Rifici C."/>
            <person name="Mazzullo G."/>
            <person name="Brenig B."/>
            <person name="Venanzi F."/>
            <person name="Azevedo V."/>
        </authorList>
    </citation>
    <scope>NUCLEOTIDE SEQUENCE [LARGE SCALE GENOMIC DNA]</scope>
    <source>
        <strain evidence="2 3">LGCM 259</strain>
    </source>
</reference>
<evidence type="ECO:0000313" key="3">
    <source>
        <dbReference type="Proteomes" id="UP000307000"/>
    </source>
</evidence>
<dbReference type="AlphaFoldDB" id="A0A5B7WQU2"/>
<dbReference type="KEGG" id="gcr:GcLGCM259_0512"/>
<evidence type="ECO:0000313" key="2">
    <source>
        <dbReference type="EMBL" id="QCY46277.1"/>
    </source>
</evidence>
<gene>
    <name evidence="2" type="ORF">GcLGCM259_0512</name>
</gene>
<dbReference type="EMBL" id="CP034412">
    <property type="protein sequence ID" value="QCY46277.1"/>
    <property type="molecule type" value="Genomic_DNA"/>
</dbReference>
<keyword evidence="3" id="KW-1185">Reference proteome</keyword>